<evidence type="ECO:0000256" key="10">
    <source>
        <dbReference type="SAM" id="MobiDB-lite"/>
    </source>
</evidence>
<dbReference type="InterPro" id="IPR005331">
    <property type="entry name" value="Sulfotransferase"/>
</dbReference>
<dbReference type="AlphaFoldDB" id="A0AAV4EUE0"/>
<keyword evidence="4" id="KW-0812">Transmembrane</keyword>
<evidence type="ECO:0000256" key="4">
    <source>
        <dbReference type="ARBA" id="ARBA00022692"/>
    </source>
</evidence>
<dbReference type="PANTHER" id="PTHR12137">
    <property type="entry name" value="CARBOHYDRATE SULFOTRANSFERASE"/>
    <property type="match status" value="1"/>
</dbReference>
<evidence type="ECO:0000256" key="3">
    <source>
        <dbReference type="ARBA" id="ARBA00022679"/>
    </source>
</evidence>
<keyword evidence="9" id="KW-0119">Carbohydrate metabolism</keyword>
<dbReference type="InterPro" id="IPR018011">
    <property type="entry name" value="Carb_sulfotrans_8-10"/>
</dbReference>
<evidence type="ECO:0000313" key="12">
    <source>
        <dbReference type="Proteomes" id="UP000762676"/>
    </source>
</evidence>
<evidence type="ECO:0000313" key="11">
    <source>
        <dbReference type="EMBL" id="GFR64632.1"/>
    </source>
</evidence>
<feature type="region of interest" description="Disordered" evidence="10">
    <location>
        <begin position="77"/>
        <end position="99"/>
    </location>
</feature>
<evidence type="ECO:0000256" key="9">
    <source>
        <dbReference type="RuleBase" id="RU364020"/>
    </source>
</evidence>
<evidence type="ECO:0000256" key="6">
    <source>
        <dbReference type="ARBA" id="ARBA00023034"/>
    </source>
</evidence>
<keyword evidence="7" id="KW-0472">Membrane</keyword>
<reference evidence="11 12" key="1">
    <citation type="journal article" date="2021" name="Elife">
        <title>Chloroplast acquisition without the gene transfer in kleptoplastic sea slugs, Plakobranchus ocellatus.</title>
        <authorList>
            <person name="Maeda T."/>
            <person name="Takahashi S."/>
            <person name="Yoshida T."/>
            <person name="Shimamura S."/>
            <person name="Takaki Y."/>
            <person name="Nagai Y."/>
            <person name="Toyoda A."/>
            <person name="Suzuki Y."/>
            <person name="Arimoto A."/>
            <person name="Ishii H."/>
            <person name="Satoh N."/>
            <person name="Nishiyama T."/>
            <person name="Hasebe M."/>
            <person name="Maruyama T."/>
            <person name="Minagawa J."/>
            <person name="Obokata J."/>
            <person name="Shigenobu S."/>
        </authorList>
    </citation>
    <scope>NUCLEOTIDE SEQUENCE [LARGE SCALE GENOMIC DNA]</scope>
</reference>
<name>A0AAV4EUE0_9GAST</name>
<keyword evidence="6 9" id="KW-0333">Golgi apparatus</keyword>
<evidence type="ECO:0000256" key="7">
    <source>
        <dbReference type="ARBA" id="ARBA00023136"/>
    </source>
</evidence>
<keyword evidence="8 9" id="KW-0325">Glycoprotein</keyword>
<dbReference type="EC" id="2.8.2.-" evidence="9"/>
<dbReference type="EMBL" id="BMAT01007451">
    <property type="protein sequence ID" value="GFR64632.1"/>
    <property type="molecule type" value="Genomic_DNA"/>
</dbReference>
<accession>A0AAV4EUE0</accession>
<organism evidence="11 12">
    <name type="scientific">Elysia marginata</name>
    <dbReference type="NCBI Taxonomy" id="1093978"/>
    <lineage>
        <taxon>Eukaryota</taxon>
        <taxon>Metazoa</taxon>
        <taxon>Spiralia</taxon>
        <taxon>Lophotrochozoa</taxon>
        <taxon>Mollusca</taxon>
        <taxon>Gastropoda</taxon>
        <taxon>Heterobranchia</taxon>
        <taxon>Euthyneura</taxon>
        <taxon>Panpulmonata</taxon>
        <taxon>Sacoglossa</taxon>
        <taxon>Placobranchoidea</taxon>
        <taxon>Plakobranchidae</taxon>
        <taxon>Elysia</taxon>
    </lineage>
</organism>
<dbReference type="GO" id="GO:0016051">
    <property type="term" value="P:carbohydrate biosynthetic process"/>
    <property type="evidence" value="ECO:0007669"/>
    <property type="project" value="InterPro"/>
</dbReference>
<dbReference type="Pfam" id="PF03567">
    <property type="entry name" value="Sulfotransfer_2"/>
    <property type="match status" value="1"/>
</dbReference>
<keyword evidence="9" id="KW-0735">Signal-anchor</keyword>
<comment type="subcellular location">
    <subcellularLocation>
        <location evidence="1 9">Golgi apparatus membrane</location>
        <topology evidence="1 9">Single-pass type II membrane protein</topology>
    </subcellularLocation>
</comment>
<proteinExistence type="inferred from homology"/>
<evidence type="ECO:0000256" key="8">
    <source>
        <dbReference type="ARBA" id="ARBA00023180"/>
    </source>
</evidence>
<dbReference type="Proteomes" id="UP000762676">
    <property type="component" value="Unassembled WGS sequence"/>
</dbReference>
<keyword evidence="5" id="KW-1133">Transmembrane helix</keyword>
<comment type="similarity">
    <text evidence="2 9">Belongs to the sulfotransferase 2 family.</text>
</comment>
<sequence>MLMFPPCRPSKLVRAFILGVLTALLLITAVQFVRIISEVITGTGNYTQKKAAESHLDRLQHEVDNLNKAVKNLPRFEGQENSDSSRLYHPSPSGQSVDPDEVFKRARHVHNVCLKREKQLAGLTNSTYAYERISIDKKRKHLFCPIYKVSSTFLRRVLYSLETYGELKNPYSIPIEKALKAKTDSLMGLLSLDERQANEFLSEANSFLIVREPLVRLLSGYMDKLFAPNPFYWNKTGTYIVSKYRSKPNHLETVCGHNVTFNEFARYIVDGELDPKAVDYRDPHFTPAYDQCKVCRLNYGMVGKMESFTTDMYTILNNLIINVTKDQLVEWKEDVVKDAIIDSVESPFLWRPKVRMCMSWHSSLRRVWRKLQSRAIIPLEEKFPFSEFQSERVTAQDFITTAHFTHLRADKSRLKRQKKEVLAMAYKTVDRSLLPKLLEVMEPDFTLFKYNIHPDFLFDNDFLVEVDKLPNIFDVRTL</sequence>
<keyword evidence="3 9" id="KW-0808">Transferase</keyword>
<evidence type="ECO:0000256" key="1">
    <source>
        <dbReference type="ARBA" id="ARBA00004323"/>
    </source>
</evidence>
<keyword evidence="12" id="KW-1185">Reference proteome</keyword>
<evidence type="ECO:0000256" key="2">
    <source>
        <dbReference type="ARBA" id="ARBA00006339"/>
    </source>
</evidence>
<protein>
    <recommendedName>
        <fullName evidence="9">Carbohydrate sulfotransferase</fullName>
        <ecNumber evidence="9">2.8.2.-</ecNumber>
    </recommendedName>
</protein>
<dbReference type="GO" id="GO:0000139">
    <property type="term" value="C:Golgi membrane"/>
    <property type="evidence" value="ECO:0007669"/>
    <property type="project" value="UniProtKB-SubCell"/>
</dbReference>
<evidence type="ECO:0000256" key="5">
    <source>
        <dbReference type="ARBA" id="ARBA00022989"/>
    </source>
</evidence>
<gene>
    <name evidence="11" type="ORF">ElyMa_003636600</name>
</gene>
<dbReference type="PANTHER" id="PTHR12137:SF54">
    <property type="entry name" value="CARBOHYDRATE SULFOTRANSFERASE"/>
    <property type="match status" value="1"/>
</dbReference>
<comment type="caution">
    <text evidence="11">The sequence shown here is derived from an EMBL/GenBank/DDBJ whole genome shotgun (WGS) entry which is preliminary data.</text>
</comment>
<dbReference type="GO" id="GO:0008146">
    <property type="term" value="F:sulfotransferase activity"/>
    <property type="evidence" value="ECO:0007669"/>
    <property type="project" value="InterPro"/>
</dbReference>